<protein>
    <submittedName>
        <fullName evidence="1">Uncharacterized protein</fullName>
    </submittedName>
</protein>
<dbReference type="AlphaFoldDB" id="A1ZT19"/>
<gene>
    <name evidence="1" type="ORF">M23134_07004</name>
</gene>
<sequence length="37" mass="4407">MVLLKYGKKNVFLTYTLDDIIKAKRWYNTLSIVNTSR</sequence>
<name>A1ZT19_MICM2</name>
<accession>A1ZT19</accession>
<evidence type="ECO:0000313" key="1">
    <source>
        <dbReference type="EMBL" id="EAY26409.1"/>
    </source>
</evidence>
<reference evidence="1 2" key="1">
    <citation type="submission" date="2007-01" db="EMBL/GenBank/DDBJ databases">
        <authorList>
            <person name="Haygood M."/>
            <person name="Podell S."/>
            <person name="Anderson C."/>
            <person name="Hopkinson B."/>
            <person name="Roe K."/>
            <person name="Barbeau K."/>
            <person name="Gaasterland T."/>
            <person name="Ferriera S."/>
            <person name="Johnson J."/>
            <person name="Kravitz S."/>
            <person name="Beeson K."/>
            <person name="Sutton G."/>
            <person name="Rogers Y.-H."/>
            <person name="Friedman R."/>
            <person name="Frazier M."/>
            <person name="Venter J.C."/>
        </authorList>
    </citation>
    <scope>NUCLEOTIDE SEQUENCE [LARGE SCALE GENOMIC DNA]</scope>
    <source>
        <strain evidence="1 2">ATCC 23134</strain>
    </source>
</reference>
<keyword evidence="2" id="KW-1185">Reference proteome</keyword>
<dbReference type="EMBL" id="AAWS01000034">
    <property type="protein sequence ID" value="EAY26409.1"/>
    <property type="molecule type" value="Genomic_DNA"/>
</dbReference>
<evidence type="ECO:0000313" key="2">
    <source>
        <dbReference type="Proteomes" id="UP000004095"/>
    </source>
</evidence>
<proteinExistence type="predicted"/>
<dbReference type="Proteomes" id="UP000004095">
    <property type="component" value="Unassembled WGS sequence"/>
</dbReference>
<organism evidence="1 2">
    <name type="scientific">Microscilla marina ATCC 23134</name>
    <dbReference type="NCBI Taxonomy" id="313606"/>
    <lineage>
        <taxon>Bacteria</taxon>
        <taxon>Pseudomonadati</taxon>
        <taxon>Bacteroidota</taxon>
        <taxon>Cytophagia</taxon>
        <taxon>Cytophagales</taxon>
        <taxon>Microscillaceae</taxon>
        <taxon>Microscilla</taxon>
    </lineage>
</organism>
<comment type="caution">
    <text evidence="1">The sequence shown here is derived from an EMBL/GenBank/DDBJ whole genome shotgun (WGS) entry which is preliminary data.</text>
</comment>